<reference evidence="1" key="1">
    <citation type="submission" date="2023-01" db="EMBL/GenBank/DDBJ databases">
        <title>Genome assembly of the deep-sea coral Lophelia pertusa.</title>
        <authorList>
            <person name="Herrera S."/>
            <person name="Cordes E."/>
        </authorList>
    </citation>
    <scope>NUCLEOTIDE SEQUENCE</scope>
    <source>
        <strain evidence="1">USNM1676648</strain>
        <tissue evidence="1">Polyp</tissue>
    </source>
</reference>
<dbReference type="AlphaFoldDB" id="A0A9W9YQG0"/>
<evidence type="ECO:0000313" key="2">
    <source>
        <dbReference type="Proteomes" id="UP001163046"/>
    </source>
</evidence>
<organism evidence="1 2">
    <name type="scientific">Desmophyllum pertusum</name>
    <dbReference type="NCBI Taxonomy" id="174260"/>
    <lineage>
        <taxon>Eukaryota</taxon>
        <taxon>Metazoa</taxon>
        <taxon>Cnidaria</taxon>
        <taxon>Anthozoa</taxon>
        <taxon>Hexacorallia</taxon>
        <taxon>Scleractinia</taxon>
        <taxon>Caryophylliina</taxon>
        <taxon>Caryophylliidae</taxon>
        <taxon>Desmophyllum</taxon>
    </lineage>
</organism>
<comment type="caution">
    <text evidence="1">The sequence shown here is derived from an EMBL/GenBank/DDBJ whole genome shotgun (WGS) entry which is preliminary data.</text>
</comment>
<accession>A0A9W9YQG0</accession>
<keyword evidence="2" id="KW-1185">Reference proteome</keyword>
<dbReference type="EMBL" id="MU827306">
    <property type="protein sequence ID" value="KAJ7363200.1"/>
    <property type="molecule type" value="Genomic_DNA"/>
</dbReference>
<name>A0A9W9YQG0_9CNID</name>
<dbReference type="PANTHER" id="PTHR46880">
    <property type="entry name" value="RAS-ASSOCIATING DOMAIN-CONTAINING PROTEIN"/>
    <property type="match status" value="1"/>
</dbReference>
<proteinExistence type="predicted"/>
<dbReference type="Proteomes" id="UP001163046">
    <property type="component" value="Unassembled WGS sequence"/>
</dbReference>
<protein>
    <submittedName>
        <fullName evidence="1">PR domain containing 11</fullName>
    </submittedName>
</protein>
<dbReference type="PANTHER" id="PTHR46880:SF5">
    <property type="entry name" value="DUF4371 DOMAIN-CONTAINING PROTEIN"/>
    <property type="match status" value="1"/>
</dbReference>
<evidence type="ECO:0000313" key="1">
    <source>
        <dbReference type="EMBL" id="KAJ7363200.1"/>
    </source>
</evidence>
<dbReference type="OrthoDB" id="5954508at2759"/>
<gene>
    <name evidence="1" type="primary">PRDM11</name>
    <name evidence="1" type="ORF">OS493_011481</name>
</gene>
<sequence>MKIGLQKMRWLASRYHAITALEKHYVTTVMNLQHKTGSTGEDGARAKGILKQFLSKKFVKHLYFLLDVMKILSELSKSFQQDQLCMTDVVVTLETTMTMSWSSKGDANTDIF</sequence>